<dbReference type="EMBL" id="VFLP01000016">
    <property type="protein sequence ID" value="TRX95434.1"/>
    <property type="molecule type" value="Genomic_DNA"/>
</dbReference>
<dbReference type="SUPFAM" id="SSF48371">
    <property type="entry name" value="ARM repeat"/>
    <property type="match status" value="1"/>
</dbReference>
<keyword evidence="2" id="KW-0677">Repeat</keyword>
<feature type="region of interest" description="Disordered" evidence="4">
    <location>
        <begin position="150"/>
        <end position="179"/>
    </location>
</feature>
<dbReference type="Pfam" id="PF08609">
    <property type="entry name" value="Fes1"/>
    <property type="match status" value="1"/>
</dbReference>
<evidence type="ECO:0000259" key="5">
    <source>
        <dbReference type="Pfam" id="PF08609"/>
    </source>
</evidence>
<dbReference type="Gene3D" id="1.25.10.10">
    <property type="entry name" value="Leucine-rich Repeat Variant"/>
    <property type="match status" value="1"/>
</dbReference>
<keyword evidence="7" id="KW-1185">Reference proteome</keyword>
<evidence type="ECO:0000256" key="1">
    <source>
        <dbReference type="ARBA" id="ARBA00011045"/>
    </source>
</evidence>
<name>A0A553I5K0_9PEZI</name>
<dbReference type="GO" id="GO:0005783">
    <property type="term" value="C:endoplasmic reticulum"/>
    <property type="evidence" value="ECO:0007669"/>
    <property type="project" value="TreeGrafter"/>
</dbReference>
<organism evidence="6 7">
    <name type="scientific">Xylaria flabelliformis</name>
    <dbReference type="NCBI Taxonomy" id="2512241"/>
    <lineage>
        <taxon>Eukaryota</taxon>
        <taxon>Fungi</taxon>
        <taxon>Dikarya</taxon>
        <taxon>Ascomycota</taxon>
        <taxon>Pezizomycotina</taxon>
        <taxon>Sordariomycetes</taxon>
        <taxon>Xylariomycetidae</taxon>
        <taxon>Xylariales</taxon>
        <taxon>Xylariaceae</taxon>
        <taxon>Xylaria</taxon>
    </lineage>
</organism>
<evidence type="ECO:0000313" key="7">
    <source>
        <dbReference type="Proteomes" id="UP000319160"/>
    </source>
</evidence>
<gene>
    <name evidence="6" type="ORF">FHL15_003765</name>
</gene>
<protein>
    <recommendedName>
        <fullName evidence="5">Nucleotide exchange factor Fes1 domain-containing protein</fullName>
    </recommendedName>
</protein>
<reference evidence="7" key="1">
    <citation type="submission" date="2019-06" db="EMBL/GenBank/DDBJ databases">
        <title>Draft genome sequence of the griseofulvin-producing fungus Xylaria cubensis strain G536.</title>
        <authorList>
            <person name="Mead M.E."/>
            <person name="Raja H.A."/>
            <person name="Steenwyk J.L."/>
            <person name="Knowles S.L."/>
            <person name="Oberlies N.H."/>
            <person name="Rokas A."/>
        </authorList>
    </citation>
    <scope>NUCLEOTIDE SEQUENCE [LARGE SCALE GENOMIC DNA]</scope>
    <source>
        <strain evidence="7">G536</strain>
    </source>
</reference>
<dbReference type="PANTHER" id="PTHR19316:SF18">
    <property type="entry name" value="HSP70-BINDING PROTEIN 1"/>
    <property type="match status" value="1"/>
</dbReference>
<feature type="domain" description="Nucleotide exchange factor Fes1" evidence="5">
    <location>
        <begin position="6"/>
        <end position="90"/>
    </location>
</feature>
<evidence type="ECO:0000313" key="6">
    <source>
        <dbReference type="EMBL" id="TRX95434.1"/>
    </source>
</evidence>
<dbReference type="InterPro" id="IPR011989">
    <property type="entry name" value="ARM-like"/>
</dbReference>
<dbReference type="AlphaFoldDB" id="A0A553I5K0"/>
<comment type="caution">
    <text evidence="6">The sequence shown here is derived from an EMBL/GenBank/DDBJ whole genome shotgun (WGS) entry which is preliminary data.</text>
</comment>
<evidence type="ECO:0000256" key="4">
    <source>
        <dbReference type="SAM" id="MobiDB-lite"/>
    </source>
</evidence>
<dbReference type="STRING" id="2512241.A0A553I5K0"/>
<dbReference type="InterPro" id="IPR013918">
    <property type="entry name" value="Nucleotide_exch_fac_Fes1"/>
</dbReference>
<evidence type="ECO:0000256" key="3">
    <source>
        <dbReference type="ARBA" id="ARBA00024912"/>
    </source>
</evidence>
<dbReference type="OrthoDB" id="10250458at2759"/>
<proteinExistence type="inferred from homology"/>
<comment type="function">
    <text evidence="3">Functions as a nucleotide exchange factor (NEF) for Hsp70 chaperones which accelerates the release of ADP. Required for fully efficient Hsp70-mediated folding of proteins.</text>
</comment>
<dbReference type="InterPro" id="IPR016024">
    <property type="entry name" value="ARM-type_fold"/>
</dbReference>
<dbReference type="InterPro" id="IPR050693">
    <property type="entry name" value="Hsp70_NEF-Inhibitors"/>
</dbReference>
<sequence length="245" mass="26228">MGDKNLNDLLRWSIENTASGPDGTTNEAPRSTLNPEALAALMGGPSDADLMRESMAHIVSSDPEITLESKLTAFDNLEQLIESLDNANLLSKLGLWTPLLACLAHDEAEIRLMAAWCVGTAVQNNEPSQERLVALGGVEKLVQMAVGRRLSSAPPPPAANGEEAGEKVNGTGKEEEETQKVRRKAVYALSSAVRNYQPAMDVCAAELRRQGQNEHVGDEGKTVDATDMDAVDVVINGLREKVNGA</sequence>
<dbReference type="Proteomes" id="UP000319160">
    <property type="component" value="Unassembled WGS sequence"/>
</dbReference>
<dbReference type="PANTHER" id="PTHR19316">
    <property type="entry name" value="PROTEIN FOLDING REGULATOR"/>
    <property type="match status" value="1"/>
</dbReference>
<accession>A0A553I5K0</accession>
<evidence type="ECO:0000256" key="2">
    <source>
        <dbReference type="ARBA" id="ARBA00022737"/>
    </source>
</evidence>
<dbReference type="GO" id="GO:0000774">
    <property type="term" value="F:adenyl-nucleotide exchange factor activity"/>
    <property type="evidence" value="ECO:0007669"/>
    <property type="project" value="TreeGrafter"/>
</dbReference>
<comment type="similarity">
    <text evidence="1">Belongs to the FES1 family.</text>
</comment>